<dbReference type="InterPro" id="IPR021215">
    <property type="entry name" value="DUF2752"/>
</dbReference>
<keyword evidence="1" id="KW-1133">Transmembrane helix</keyword>
<feature type="transmembrane region" description="Helical" evidence="1">
    <location>
        <begin position="76"/>
        <end position="94"/>
    </location>
</feature>
<dbReference type="Pfam" id="PF10825">
    <property type="entry name" value="DUF2752"/>
    <property type="match status" value="1"/>
</dbReference>
<dbReference type="EMBL" id="WJKJ01000310">
    <property type="protein sequence ID" value="MBD3365392.1"/>
    <property type="molecule type" value="Genomic_DNA"/>
</dbReference>
<name>A0A9D5KAB6_UNCW3</name>
<keyword evidence="1" id="KW-0472">Membrane</keyword>
<evidence type="ECO:0000313" key="3">
    <source>
        <dbReference type="Proteomes" id="UP000630660"/>
    </source>
</evidence>
<proteinExistence type="predicted"/>
<gene>
    <name evidence="2" type="ORF">GF359_09285</name>
</gene>
<accession>A0A9D5KAB6</accession>
<sequence>MTWGDRSRRIEPGQIILLALLTLGLIAAPFLPLSLMKKAPSVCVFCALGFKKCPGCGMTRAVLSLLHGDALGAIQYNWKVLIVAPILCLMYLEFARKCIGLRPMLPGL</sequence>
<protein>
    <submittedName>
        <fullName evidence="2">DUF2752 domain-containing protein</fullName>
    </submittedName>
</protein>
<comment type="caution">
    <text evidence="2">The sequence shown here is derived from an EMBL/GenBank/DDBJ whole genome shotgun (WGS) entry which is preliminary data.</text>
</comment>
<feature type="transmembrane region" description="Helical" evidence="1">
    <location>
        <begin position="12"/>
        <end position="31"/>
    </location>
</feature>
<dbReference type="AlphaFoldDB" id="A0A9D5KAB6"/>
<keyword evidence="1" id="KW-0812">Transmembrane</keyword>
<evidence type="ECO:0000256" key="1">
    <source>
        <dbReference type="SAM" id="Phobius"/>
    </source>
</evidence>
<dbReference type="Proteomes" id="UP000630660">
    <property type="component" value="Unassembled WGS sequence"/>
</dbReference>
<evidence type="ECO:0000313" key="2">
    <source>
        <dbReference type="EMBL" id="MBD3365392.1"/>
    </source>
</evidence>
<reference evidence="2" key="1">
    <citation type="submission" date="2019-11" db="EMBL/GenBank/DDBJ databases">
        <title>Microbial mats filling the niche in hypersaline microbial mats.</title>
        <authorList>
            <person name="Wong H.L."/>
            <person name="Macleod F.I."/>
            <person name="White R.A. III"/>
            <person name="Burns B.P."/>
        </authorList>
    </citation>
    <scope>NUCLEOTIDE SEQUENCE</scope>
    <source>
        <strain evidence="2">Bin_327</strain>
    </source>
</reference>
<organism evidence="2 3">
    <name type="scientific">candidate division WOR-3 bacterium</name>
    <dbReference type="NCBI Taxonomy" id="2052148"/>
    <lineage>
        <taxon>Bacteria</taxon>
        <taxon>Bacteria division WOR-3</taxon>
    </lineage>
</organism>